<dbReference type="AlphaFoldDB" id="A0A7R9AK84"/>
<feature type="non-terminal residue" evidence="1">
    <location>
        <position position="1"/>
    </location>
</feature>
<organism evidence="1">
    <name type="scientific">Darwinula stevensoni</name>
    <dbReference type="NCBI Taxonomy" id="69355"/>
    <lineage>
        <taxon>Eukaryota</taxon>
        <taxon>Metazoa</taxon>
        <taxon>Ecdysozoa</taxon>
        <taxon>Arthropoda</taxon>
        <taxon>Crustacea</taxon>
        <taxon>Oligostraca</taxon>
        <taxon>Ostracoda</taxon>
        <taxon>Podocopa</taxon>
        <taxon>Podocopida</taxon>
        <taxon>Darwinulocopina</taxon>
        <taxon>Darwinuloidea</taxon>
        <taxon>Darwinulidae</taxon>
        <taxon>Darwinula</taxon>
    </lineage>
</organism>
<proteinExistence type="predicted"/>
<gene>
    <name evidence="1" type="ORF">DSTB1V02_LOCUS15351</name>
</gene>
<dbReference type="EMBL" id="LR937377">
    <property type="protein sequence ID" value="CAD7255606.1"/>
    <property type="molecule type" value="Genomic_DNA"/>
</dbReference>
<evidence type="ECO:0000313" key="2">
    <source>
        <dbReference type="Proteomes" id="UP000677054"/>
    </source>
</evidence>
<accession>A0A7R9AK84</accession>
<sequence length="158" mass="17483">VFPTVLETLEKTKVQLGIRSFGISATTLEEVFLRFPIRVGEGADTKGDIGQTRASPNDIHRASTSRMIEILVAGKKSSISLFVLQLRALLTKKFIYISRKWKLMIAQVTKPSPFSFASSRHSIHTKHFPFHSQAIIPLGLVLGALFIDKALTAPDPEP</sequence>
<dbReference type="Proteomes" id="UP000677054">
    <property type="component" value="Unassembled WGS sequence"/>
</dbReference>
<reference evidence="1" key="1">
    <citation type="submission" date="2020-11" db="EMBL/GenBank/DDBJ databases">
        <authorList>
            <person name="Tran Van P."/>
        </authorList>
    </citation>
    <scope>NUCLEOTIDE SEQUENCE</scope>
</reference>
<keyword evidence="2" id="KW-1185">Reference proteome</keyword>
<dbReference type="OrthoDB" id="10255969at2759"/>
<name>A0A7R9AK84_9CRUS</name>
<dbReference type="EMBL" id="CAJPEV010037859">
    <property type="protein sequence ID" value="CAG0909757.1"/>
    <property type="molecule type" value="Genomic_DNA"/>
</dbReference>
<protein>
    <submittedName>
        <fullName evidence="1">Uncharacterized protein</fullName>
    </submittedName>
</protein>
<feature type="non-terminal residue" evidence="1">
    <location>
        <position position="158"/>
    </location>
</feature>
<evidence type="ECO:0000313" key="1">
    <source>
        <dbReference type="EMBL" id="CAD7255606.1"/>
    </source>
</evidence>